<evidence type="ECO:0000313" key="1">
    <source>
        <dbReference type="EMBL" id="RVW59857.1"/>
    </source>
</evidence>
<proteinExistence type="predicted"/>
<organism evidence="1 2">
    <name type="scientific">Vitis vinifera</name>
    <name type="common">Grape</name>
    <dbReference type="NCBI Taxonomy" id="29760"/>
    <lineage>
        <taxon>Eukaryota</taxon>
        <taxon>Viridiplantae</taxon>
        <taxon>Streptophyta</taxon>
        <taxon>Embryophyta</taxon>
        <taxon>Tracheophyta</taxon>
        <taxon>Spermatophyta</taxon>
        <taxon>Magnoliopsida</taxon>
        <taxon>eudicotyledons</taxon>
        <taxon>Gunneridae</taxon>
        <taxon>Pentapetalae</taxon>
        <taxon>rosids</taxon>
        <taxon>Vitales</taxon>
        <taxon>Vitaceae</taxon>
        <taxon>Viteae</taxon>
        <taxon>Vitis</taxon>
    </lineage>
</organism>
<name>A0A438FIS0_VITVI</name>
<dbReference type="AlphaFoldDB" id="A0A438FIS0"/>
<protein>
    <submittedName>
        <fullName evidence="1">Uncharacterized protein</fullName>
    </submittedName>
</protein>
<gene>
    <name evidence="1" type="ORF">CK203_103955</name>
</gene>
<dbReference type="EMBL" id="QGNW01000875">
    <property type="protein sequence ID" value="RVW59857.1"/>
    <property type="molecule type" value="Genomic_DNA"/>
</dbReference>
<accession>A0A438FIS0</accession>
<reference evidence="1 2" key="1">
    <citation type="journal article" date="2018" name="PLoS Genet.">
        <title>Population sequencing reveals clonal diversity and ancestral inbreeding in the grapevine cultivar Chardonnay.</title>
        <authorList>
            <person name="Roach M.J."/>
            <person name="Johnson D.L."/>
            <person name="Bohlmann J."/>
            <person name="van Vuuren H.J."/>
            <person name="Jones S.J."/>
            <person name="Pretorius I.S."/>
            <person name="Schmidt S.A."/>
            <person name="Borneman A.R."/>
        </authorList>
    </citation>
    <scope>NUCLEOTIDE SEQUENCE [LARGE SCALE GENOMIC DNA]</scope>
    <source>
        <strain evidence="2">cv. Chardonnay</strain>
        <tissue evidence="1">Leaf</tissue>
    </source>
</reference>
<comment type="caution">
    <text evidence="1">The sequence shown here is derived from an EMBL/GenBank/DDBJ whole genome shotgun (WGS) entry which is preliminary data.</text>
</comment>
<dbReference type="Proteomes" id="UP000288805">
    <property type="component" value="Unassembled WGS sequence"/>
</dbReference>
<evidence type="ECO:0000313" key="2">
    <source>
        <dbReference type="Proteomes" id="UP000288805"/>
    </source>
</evidence>
<sequence length="76" mass="9086">MFSYSSFLDFLDSKQLGIRVSDDYWCKGFFIREEEEWQSPPFVSSFRCCCCCNSDIKKRLELDNHFVLRLKISPML</sequence>